<feature type="transmembrane region" description="Helical" evidence="1">
    <location>
        <begin position="39"/>
        <end position="57"/>
    </location>
</feature>
<reference evidence="3" key="1">
    <citation type="journal article" date="2019" name="Int. J. Syst. Evol. Microbiol.">
        <title>The Global Catalogue of Microorganisms (GCM) 10K type strain sequencing project: providing services to taxonomists for standard genome sequencing and annotation.</title>
        <authorList>
            <consortium name="The Broad Institute Genomics Platform"/>
            <consortium name="The Broad Institute Genome Sequencing Center for Infectious Disease"/>
            <person name="Wu L."/>
            <person name="Ma J."/>
        </authorList>
    </citation>
    <scope>NUCLEOTIDE SEQUENCE [LARGE SCALE GENOMIC DNA]</scope>
    <source>
        <strain evidence="3">CCUG 64793</strain>
    </source>
</reference>
<keyword evidence="3" id="KW-1185">Reference proteome</keyword>
<organism evidence="2 3">
    <name type="scientific">Salegentibacter chungangensis</name>
    <dbReference type="NCBI Taxonomy" id="1335724"/>
    <lineage>
        <taxon>Bacteria</taxon>
        <taxon>Pseudomonadati</taxon>
        <taxon>Bacteroidota</taxon>
        <taxon>Flavobacteriia</taxon>
        <taxon>Flavobacteriales</taxon>
        <taxon>Flavobacteriaceae</taxon>
        <taxon>Salegentibacter</taxon>
    </lineage>
</organism>
<dbReference type="Proteomes" id="UP001597131">
    <property type="component" value="Unassembled WGS sequence"/>
</dbReference>
<dbReference type="RefSeq" id="WP_380745529.1">
    <property type="nucleotide sequence ID" value="NZ_JBHTLI010000001.1"/>
</dbReference>
<proteinExistence type="predicted"/>
<dbReference type="EMBL" id="JBHTLI010000001">
    <property type="protein sequence ID" value="MFD1096205.1"/>
    <property type="molecule type" value="Genomic_DNA"/>
</dbReference>
<dbReference type="Pfam" id="PF10825">
    <property type="entry name" value="DUF2752"/>
    <property type="match status" value="1"/>
</dbReference>
<feature type="transmembrane region" description="Helical" evidence="1">
    <location>
        <begin position="69"/>
        <end position="87"/>
    </location>
</feature>
<evidence type="ECO:0000313" key="3">
    <source>
        <dbReference type="Proteomes" id="UP001597131"/>
    </source>
</evidence>
<protein>
    <submittedName>
        <fullName evidence="2">DUF2752 domain-containing protein</fullName>
    </submittedName>
</protein>
<gene>
    <name evidence="2" type="ORF">ACFQ3Q_10635</name>
</gene>
<sequence length="97" mass="11246">MEEYLLPCINKNLFGVECYGCGGQRALLLVFKGEFTEAFLMYPAIYSLLLLLSFLIVNLFVKFKYDYRIKIWLIVLNGTVIGISYILKMSQFLQLTN</sequence>
<keyword evidence="1" id="KW-0812">Transmembrane</keyword>
<dbReference type="InterPro" id="IPR021215">
    <property type="entry name" value="DUF2752"/>
</dbReference>
<accession>A0ABW3NT43</accession>
<evidence type="ECO:0000313" key="2">
    <source>
        <dbReference type="EMBL" id="MFD1096205.1"/>
    </source>
</evidence>
<keyword evidence="1" id="KW-1133">Transmembrane helix</keyword>
<comment type="caution">
    <text evidence="2">The sequence shown here is derived from an EMBL/GenBank/DDBJ whole genome shotgun (WGS) entry which is preliminary data.</text>
</comment>
<keyword evidence="1" id="KW-0472">Membrane</keyword>
<evidence type="ECO:0000256" key="1">
    <source>
        <dbReference type="SAM" id="Phobius"/>
    </source>
</evidence>
<name>A0ABW3NT43_9FLAO</name>